<dbReference type="PANTHER" id="PTHR22981">
    <property type="entry name" value="3-HYDROXYISOBUTYRATE DEHYDROGENASE-RELATED"/>
    <property type="match status" value="1"/>
</dbReference>
<protein>
    <recommendedName>
        <fullName evidence="3">6-phosphogluconate dehydrogenase NADP-binding domain-containing protein</fullName>
    </recommendedName>
</protein>
<dbReference type="InterPro" id="IPR036291">
    <property type="entry name" value="NAD(P)-bd_dom_sf"/>
</dbReference>
<proteinExistence type="predicted"/>
<keyword evidence="2" id="KW-0520">NAD</keyword>
<feature type="non-terminal residue" evidence="4">
    <location>
        <position position="199"/>
    </location>
</feature>
<dbReference type="GO" id="GO:0016616">
    <property type="term" value="F:oxidoreductase activity, acting on the CH-OH group of donors, NAD or NADP as acceptor"/>
    <property type="evidence" value="ECO:0007669"/>
    <property type="project" value="TreeGrafter"/>
</dbReference>
<evidence type="ECO:0000256" key="1">
    <source>
        <dbReference type="ARBA" id="ARBA00023002"/>
    </source>
</evidence>
<sequence length="199" mass="21155">MRERADTPVIGILGLGIMGSAIANLLAKAGLDLVGFDPDPIQQELAKDMGVSMRPGAEAVVRDAEILLLSLPTHHALNDTVDAVVRVNTSIRALVDLSTLELEHKLTNLTRLNTVGVPFLDCPISGTGEQAKTGDVSVYASGCEEAYQHCRPLLQLFASSLHYLGEFGNGTKMKLVANLLVAIHNIATAEAMLLGERCG</sequence>
<feature type="domain" description="6-phosphogluconate dehydrogenase NADP-binding" evidence="3">
    <location>
        <begin position="10"/>
        <end position="165"/>
    </location>
</feature>
<dbReference type="AlphaFoldDB" id="A0A382M7Y2"/>
<dbReference type="SUPFAM" id="SSF51735">
    <property type="entry name" value="NAD(P)-binding Rossmann-fold domains"/>
    <property type="match status" value="1"/>
</dbReference>
<organism evidence="4">
    <name type="scientific">marine metagenome</name>
    <dbReference type="NCBI Taxonomy" id="408172"/>
    <lineage>
        <taxon>unclassified sequences</taxon>
        <taxon>metagenomes</taxon>
        <taxon>ecological metagenomes</taxon>
    </lineage>
</organism>
<dbReference type="InterPro" id="IPR008927">
    <property type="entry name" value="6-PGluconate_DH-like_C_sf"/>
</dbReference>
<dbReference type="SUPFAM" id="SSF48179">
    <property type="entry name" value="6-phosphogluconate dehydrogenase C-terminal domain-like"/>
    <property type="match status" value="1"/>
</dbReference>
<gene>
    <name evidence="4" type="ORF">METZ01_LOCUS296165</name>
</gene>
<evidence type="ECO:0000259" key="3">
    <source>
        <dbReference type="Pfam" id="PF03446"/>
    </source>
</evidence>
<evidence type="ECO:0000313" key="4">
    <source>
        <dbReference type="EMBL" id="SVC43311.1"/>
    </source>
</evidence>
<dbReference type="Pfam" id="PF03446">
    <property type="entry name" value="NAD_binding_2"/>
    <property type="match status" value="1"/>
</dbReference>
<dbReference type="PANTHER" id="PTHR22981:SF7">
    <property type="entry name" value="3-HYDROXYISOBUTYRATE DEHYDROGENASE, MITOCHONDRIAL"/>
    <property type="match status" value="1"/>
</dbReference>
<dbReference type="Gene3D" id="3.40.50.720">
    <property type="entry name" value="NAD(P)-binding Rossmann-like Domain"/>
    <property type="match status" value="1"/>
</dbReference>
<dbReference type="EMBL" id="UINC01090940">
    <property type="protein sequence ID" value="SVC43311.1"/>
    <property type="molecule type" value="Genomic_DNA"/>
</dbReference>
<evidence type="ECO:0000256" key="2">
    <source>
        <dbReference type="ARBA" id="ARBA00023027"/>
    </source>
</evidence>
<dbReference type="Gene3D" id="1.10.1040.10">
    <property type="entry name" value="N-(1-d-carboxylethyl)-l-norvaline Dehydrogenase, domain 2"/>
    <property type="match status" value="1"/>
</dbReference>
<reference evidence="4" key="1">
    <citation type="submission" date="2018-05" db="EMBL/GenBank/DDBJ databases">
        <authorList>
            <person name="Lanie J.A."/>
            <person name="Ng W.-L."/>
            <person name="Kazmierczak K.M."/>
            <person name="Andrzejewski T.M."/>
            <person name="Davidsen T.M."/>
            <person name="Wayne K.J."/>
            <person name="Tettelin H."/>
            <person name="Glass J.I."/>
            <person name="Rusch D."/>
            <person name="Podicherti R."/>
            <person name="Tsui H.-C.T."/>
            <person name="Winkler M.E."/>
        </authorList>
    </citation>
    <scope>NUCLEOTIDE SEQUENCE</scope>
</reference>
<dbReference type="GO" id="GO:0050661">
    <property type="term" value="F:NADP binding"/>
    <property type="evidence" value="ECO:0007669"/>
    <property type="project" value="InterPro"/>
</dbReference>
<dbReference type="InterPro" id="IPR006115">
    <property type="entry name" value="6PGDH_NADP-bd"/>
</dbReference>
<accession>A0A382M7Y2</accession>
<dbReference type="InterPro" id="IPR013328">
    <property type="entry name" value="6PGD_dom2"/>
</dbReference>
<name>A0A382M7Y2_9ZZZZ</name>
<keyword evidence="1" id="KW-0560">Oxidoreductase</keyword>